<dbReference type="EMBL" id="CAXDID020000081">
    <property type="protein sequence ID" value="CAL6018730.1"/>
    <property type="molecule type" value="Genomic_DNA"/>
</dbReference>
<reference evidence="2" key="1">
    <citation type="submission" date="2023-06" db="EMBL/GenBank/DDBJ databases">
        <authorList>
            <person name="Kurt Z."/>
        </authorList>
    </citation>
    <scope>NUCLEOTIDE SEQUENCE</scope>
</reference>
<gene>
    <name evidence="2" type="ORF">HINF_LOCUS13412</name>
    <name evidence="3" type="ORF">HINF_LOCUS26609</name>
</gene>
<protein>
    <submittedName>
        <fullName evidence="3">Hypothetical_protein</fullName>
    </submittedName>
</protein>
<reference evidence="3 4" key="2">
    <citation type="submission" date="2024-07" db="EMBL/GenBank/DDBJ databases">
        <authorList>
            <person name="Akdeniz Z."/>
        </authorList>
    </citation>
    <scope>NUCLEOTIDE SEQUENCE [LARGE SCALE GENOMIC DNA]</scope>
</reference>
<keyword evidence="1" id="KW-0175">Coiled coil</keyword>
<keyword evidence="4" id="KW-1185">Reference proteome</keyword>
<comment type="caution">
    <text evidence="2">The sequence shown here is derived from an EMBL/GenBank/DDBJ whole genome shotgun (WGS) entry which is preliminary data.</text>
</comment>
<dbReference type="AlphaFoldDB" id="A0AA86TT33"/>
<feature type="coiled-coil region" evidence="1">
    <location>
        <begin position="128"/>
        <end position="155"/>
    </location>
</feature>
<evidence type="ECO:0000313" key="3">
    <source>
        <dbReference type="EMBL" id="CAL6018730.1"/>
    </source>
</evidence>
<evidence type="ECO:0000256" key="1">
    <source>
        <dbReference type="SAM" id="Coils"/>
    </source>
</evidence>
<name>A0AA86TT33_9EUKA</name>
<evidence type="ECO:0000313" key="4">
    <source>
        <dbReference type="Proteomes" id="UP001642409"/>
    </source>
</evidence>
<accession>A0AA86TT33</accession>
<evidence type="ECO:0000313" key="2">
    <source>
        <dbReference type="EMBL" id="CAI9925767.1"/>
    </source>
</evidence>
<dbReference type="EMBL" id="CATOUU010000347">
    <property type="protein sequence ID" value="CAI9925767.1"/>
    <property type="molecule type" value="Genomic_DNA"/>
</dbReference>
<organism evidence="2">
    <name type="scientific">Hexamita inflata</name>
    <dbReference type="NCBI Taxonomy" id="28002"/>
    <lineage>
        <taxon>Eukaryota</taxon>
        <taxon>Metamonada</taxon>
        <taxon>Diplomonadida</taxon>
        <taxon>Hexamitidae</taxon>
        <taxon>Hexamitinae</taxon>
        <taxon>Hexamita</taxon>
    </lineage>
</organism>
<dbReference type="Proteomes" id="UP001642409">
    <property type="component" value="Unassembled WGS sequence"/>
</dbReference>
<proteinExistence type="predicted"/>
<sequence>MAQQQAEDSQSKQNSIMKDYDKVQDDFINLQVQVELKDEQILQLTQKQSDLSFEIEMLQGQIIELQQVNQLIREDTDSLSNDKLLLEEKLYNALKTKDNILDELAEAKSELFRINKCLEGFGENLTGVQKVLKQLKLTEQKLTTLKERCKEWVEKMTE</sequence>